<proteinExistence type="predicted"/>
<reference evidence="2" key="1">
    <citation type="submission" date="2014-09" db="EMBL/GenBank/DDBJ databases">
        <authorList>
            <person name="Magalhaes I.L.F."/>
            <person name="Oliveira U."/>
            <person name="Santos F.R."/>
            <person name="Vidigal T.H.D.A."/>
            <person name="Brescovit A.D."/>
            <person name="Santos A.J."/>
        </authorList>
    </citation>
    <scope>NUCLEOTIDE SEQUENCE</scope>
    <source>
        <tissue evidence="2">Shoot tissue taken approximately 20 cm above the soil surface</tissue>
    </source>
</reference>
<dbReference type="AlphaFoldDB" id="A0A0A9BH76"/>
<evidence type="ECO:0000256" key="1">
    <source>
        <dbReference type="SAM" id="MobiDB-lite"/>
    </source>
</evidence>
<evidence type="ECO:0000313" key="2">
    <source>
        <dbReference type="EMBL" id="JAD62696.1"/>
    </source>
</evidence>
<sequence>MSNELLLMYRSCKLAHLCRHMRMNSETSQVPSTTSLSTKILRTLSSLILTISFVTSGVRQMPTSSCRDFICPSARPSGSLTLSPNSRTSFHSLTKDVGNNSSL</sequence>
<dbReference type="EMBL" id="GBRH01235199">
    <property type="protein sequence ID" value="JAD62696.1"/>
    <property type="molecule type" value="Transcribed_RNA"/>
</dbReference>
<reference evidence="2" key="2">
    <citation type="journal article" date="2015" name="Data Brief">
        <title>Shoot transcriptome of the giant reed, Arundo donax.</title>
        <authorList>
            <person name="Barrero R.A."/>
            <person name="Guerrero F.D."/>
            <person name="Moolhuijzen P."/>
            <person name="Goolsby J.A."/>
            <person name="Tidwell J."/>
            <person name="Bellgard S.E."/>
            <person name="Bellgard M.I."/>
        </authorList>
    </citation>
    <scope>NUCLEOTIDE SEQUENCE</scope>
    <source>
        <tissue evidence="2">Shoot tissue taken approximately 20 cm above the soil surface</tissue>
    </source>
</reference>
<organism evidence="2">
    <name type="scientific">Arundo donax</name>
    <name type="common">Giant reed</name>
    <name type="synonym">Donax arundinaceus</name>
    <dbReference type="NCBI Taxonomy" id="35708"/>
    <lineage>
        <taxon>Eukaryota</taxon>
        <taxon>Viridiplantae</taxon>
        <taxon>Streptophyta</taxon>
        <taxon>Embryophyta</taxon>
        <taxon>Tracheophyta</taxon>
        <taxon>Spermatophyta</taxon>
        <taxon>Magnoliopsida</taxon>
        <taxon>Liliopsida</taxon>
        <taxon>Poales</taxon>
        <taxon>Poaceae</taxon>
        <taxon>PACMAD clade</taxon>
        <taxon>Arundinoideae</taxon>
        <taxon>Arundineae</taxon>
        <taxon>Arundo</taxon>
    </lineage>
</organism>
<feature type="compositionally biased region" description="Polar residues" evidence="1">
    <location>
        <begin position="76"/>
        <end position="103"/>
    </location>
</feature>
<name>A0A0A9BH76_ARUDO</name>
<feature type="region of interest" description="Disordered" evidence="1">
    <location>
        <begin position="74"/>
        <end position="103"/>
    </location>
</feature>
<protein>
    <submittedName>
        <fullName evidence="2">Uncharacterized protein</fullName>
    </submittedName>
</protein>
<accession>A0A0A9BH76</accession>